<comment type="caution">
    <text evidence="1">The sequence shown here is derived from an EMBL/GenBank/DDBJ whole genome shotgun (WGS) entry which is preliminary data.</text>
</comment>
<evidence type="ECO:0000313" key="2">
    <source>
        <dbReference type="Proteomes" id="UP000440096"/>
    </source>
</evidence>
<keyword evidence="2" id="KW-1185">Reference proteome</keyword>
<sequence>MPSGAPQSPHAKLLAAIVLGAQGRYAGAATLLDEVARGRNQMLASLALSTFASHRRQLGGHRAAFGPDGAALRLVTGLSGAEDEDGIDVEGARADALLGLAADNLGVGRLALARRLLARVTPRNWRSKVRLGWITAEMALAGGEPVSAVGPAEDALAFAIAAQARRHIVKSQLVLAAALGATGKRERAVHLIDEALAVTDKFTLRSLSWPAGLLAAEHRPDARGRDRSRVDLVLHAVLLRTDPDGRRLASESPWVPA</sequence>
<reference evidence="1 2" key="1">
    <citation type="submission" date="2019-11" db="EMBL/GenBank/DDBJ databases">
        <title>Draft genome of Amycolatopsis RM579.</title>
        <authorList>
            <person name="Duangmal K."/>
            <person name="Mingma R."/>
        </authorList>
    </citation>
    <scope>NUCLEOTIDE SEQUENCE [LARGE SCALE GENOMIC DNA]</scope>
    <source>
        <strain evidence="1 2">RM579</strain>
    </source>
</reference>
<organism evidence="1 2">
    <name type="scientific">Amycolatopsis pithecellobii</name>
    <dbReference type="NCBI Taxonomy" id="664692"/>
    <lineage>
        <taxon>Bacteria</taxon>
        <taxon>Bacillati</taxon>
        <taxon>Actinomycetota</taxon>
        <taxon>Actinomycetes</taxon>
        <taxon>Pseudonocardiales</taxon>
        <taxon>Pseudonocardiaceae</taxon>
        <taxon>Amycolatopsis</taxon>
    </lineage>
</organism>
<dbReference type="AlphaFoldDB" id="A0A6N7Z4H1"/>
<protein>
    <submittedName>
        <fullName evidence="1">Uncharacterized protein</fullName>
    </submittedName>
</protein>
<dbReference type="Proteomes" id="UP000440096">
    <property type="component" value="Unassembled WGS sequence"/>
</dbReference>
<evidence type="ECO:0000313" key="1">
    <source>
        <dbReference type="EMBL" id="MTD56279.1"/>
    </source>
</evidence>
<name>A0A6N7Z4H1_9PSEU</name>
<accession>A0A6N7Z4H1</accession>
<gene>
    <name evidence="1" type="ORF">GKO32_20190</name>
</gene>
<dbReference type="EMBL" id="WMBA01000032">
    <property type="protein sequence ID" value="MTD56279.1"/>
    <property type="molecule type" value="Genomic_DNA"/>
</dbReference>
<proteinExistence type="predicted"/>
<dbReference type="OrthoDB" id="4377297at2"/>